<evidence type="ECO:0000313" key="2">
    <source>
        <dbReference type="EMBL" id="MFC3764345.1"/>
    </source>
</evidence>
<sequence>MRLRIASALWSVGALALGLVWLTNEGTYPFGAADRVTMSFTHLVEAAAAGWLMIGAGVTGVLTTLLWKRTVPVGGALLTAYFGLFWSDASVLSAFGYSLAVAAPLAILALVVVACVRWNRIGYAAAAAIVVLLALGIATGLVSSTNVLGFWRNVGRGMGTYGVRMGWALAMAASAVWWGFVAVRTGRVREWLASARPARGWVVAITVAAALCPLPYAVVRFSWLTPWAIGLDERFDSFATRLQGASLGVAGLVGAILTLGLVSRWGETFPQWLPFVGGRAVPVWLAVVPGLVVATVVCVSAPSMVAHWFATMPVVDAFVATLFVPAPVWGPLLGSAVVAYWLRRRDPDAERRHSGA</sequence>
<feature type="transmembrane region" description="Helical" evidence="1">
    <location>
        <begin position="283"/>
        <end position="305"/>
    </location>
</feature>
<accession>A0ABV7YG64</accession>
<feature type="transmembrane region" description="Helical" evidence="1">
    <location>
        <begin position="201"/>
        <end position="223"/>
    </location>
</feature>
<evidence type="ECO:0000256" key="1">
    <source>
        <dbReference type="SAM" id="Phobius"/>
    </source>
</evidence>
<keyword evidence="1" id="KW-1133">Transmembrane helix</keyword>
<dbReference type="Proteomes" id="UP001595699">
    <property type="component" value="Unassembled WGS sequence"/>
</dbReference>
<comment type="caution">
    <text evidence="2">The sequence shown here is derived from an EMBL/GenBank/DDBJ whole genome shotgun (WGS) entry which is preliminary data.</text>
</comment>
<reference evidence="3" key="1">
    <citation type="journal article" date="2019" name="Int. J. Syst. Evol. Microbiol.">
        <title>The Global Catalogue of Microorganisms (GCM) 10K type strain sequencing project: providing services to taxonomists for standard genome sequencing and annotation.</title>
        <authorList>
            <consortium name="The Broad Institute Genomics Platform"/>
            <consortium name="The Broad Institute Genome Sequencing Center for Infectious Disease"/>
            <person name="Wu L."/>
            <person name="Ma J."/>
        </authorList>
    </citation>
    <scope>NUCLEOTIDE SEQUENCE [LARGE SCALE GENOMIC DNA]</scope>
    <source>
        <strain evidence="3">CGMCC 4.7241</strain>
    </source>
</reference>
<feature type="transmembrane region" description="Helical" evidence="1">
    <location>
        <begin position="243"/>
        <end position="262"/>
    </location>
</feature>
<gene>
    <name evidence="2" type="ORF">ACFOUW_26145</name>
</gene>
<keyword evidence="1" id="KW-0472">Membrane</keyword>
<name>A0ABV7YG64_9ACTN</name>
<keyword evidence="3" id="KW-1185">Reference proteome</keyword>
<organism evidence="2 3">
    <name type="scientific">Tenggerimyces flavus</name>
    <dbReference type="NCBI Taxonomy" id="1708749"/>
    <lineage>
        <taxon>Bacteria</taxon>
        <taxon>Bacillati</taxon>
        <taxon>Actinomycetota</taxon>
        <taxon>Actinomycetes</taxon>
        <taxon>Propionibacteriales</taxon>
        <taxon>Nocardioidaceae</taxon>
        <taxon>Tenggerimyces</taxon>
    </lineage>
</organism>
<feature type="transmembrane region" description="Helical" evidence="1">
    <location>
        <begin position="123"/>
        <end position="141"/>
    </location>
</feature>
<keyword evidence="1" id="KW-0812">Transmembrane</keyword>
<feature type="transmembrane region" description="Helical" evidence="1">
    <location>
        <begin position="161"/>
        <end position="180"/>
    </location>
</feature>
<dbReference type="EMBL" id="JBHRZH010000023">
    <property type="protein sequence ID" value="MFC3764345.1"/>
    <property type="molecule type" value="Genomic_DNA"/>
</dbReference>
<feature type="transmembrane region" description="Helical" evidence="1">
    <location>
        <begin position="73"/>
        <end position="89"/>
    </location>
</feature>
<protein>
    <submittedName>
        <fullName evidence="2">Uncharacterized protein</fullName>
    </submittedName>
</protein>
<evidence type="ECO:0000313" key="3">
    <source>
        <dbReference type="Proteomes" id="UP001595699"/>
    </source>
</evidence>
<feature type="transmembrane region" description="Helical" evidence="1">
    <location>
        <begin position="95"/>
        <end position="116"/>
    </location>
</feature>
<feature type="transmembrane region" description="Helical" evidence="1">
    <location>
        <begin position="46"/>
        <end position="66"/>
    </location>
</feature>
<proteinExistence type="predicted"/>
<feature type="transmembrane region" description="Helical" evidence="1">
    <location>
        <begin position="317"/>
        <end position="342"/>
    </location>
</feature>
<dbReference type="RefSeq" id="WP_205115330.1">
    <property type="nucleotide sequence ID" value="NZ_JAFBCM010000001.1"/>
</dbReference>